<sequence length="109" mass="12081">MIPTVQRVVVVVVVVLLEVARSRCKNEDGTGHNGRICNRHLVDTSVLMELLNGTMRTIWAAGSSSWICTNLERYTVRGELFLTGGRRIVILGSIELGQLSGRAEWCIDL</sequence>
<proteinExistence type="predicted"/>
<keyword evidence="1" id="KW-0732">Signal</keyword>
<accession>A0A2M4DGB6</accession>
<dbReference type="AlphaFoldDB" id="A0A2M4DGB6"/>
<evidence type="ECO:0000313" key="2">
    <source>
        <dbReference type="EMBL" id="MBW76541.1"/>
    </source>
</evidence>
<protein>
    <submittedName>
        <fullName evidence="2">Putative secreted protein</fullName>
    </submittedName>
</protein>
<organism evidence="2">
    <name type="scientific">Anopheles darlingi</name>
    <name type="common">Mosquito</name>
    <dbReference type="NCBI Taxonomy" id="43151"/>
    <lineage>
        <taxon>Eukaryota</taxon>
        <taxon>Metazoa</taxon>
        <taxon>Ecdysozoa</taxon>
        <taxon>Arthropoda</taxon>
        <taxon>Hexapoda</taxon>
        <taxon>Insecta</taxon>
        <taxon>Pterygota</taxon>
        <taxon>Neoptera</taxon>
        <taxon>Endopterygota</taxon>
        <taxon>Diptera</taxon>
        <taxon>Nematocera</taxon>
        <taxon>Culicoidea</taxon>
        <taxon>Culicidae</taxon>
        <taxon>Anophelinae</taxon>
        <taxon>Anopheles</taxon>
    </lineage>
</organism>
<evidence type="ECO:0000256" key="1">
    <source>
        <dbReference type="SAM" id="SignalP"/>
    </source>
</evidence>
<feature type="signal peptide" evidence="1">
    <location>
        <begin position="1"/>
        <end position="24"/>
    </location>
</feature>
<dbReference type="EMBL" id="GGFL01012363">
    <property type="protein sequence ID" value="MBW76541.1"/>
    <property type="molecule type" value="Transcribed_RNA"/>
</dbReference>
<name>A0A2M4DGB6_ANODA</name>
<feature type="chain" id="PRO_5014876131" evidence="1">
    <location>
        <begin position="25"/>
        <end position="109"/>
    </location>
</feature>
<reference evidence="2" key="1">
    <citation type="submission" date="2018-01" db="EMBL/GenBank/DDBJ databases">
        <title>An insight into the sialome of Amazonian anophelines.</title>
        <authorList>
            <person name="Ribeiro J.M."/>
            <person name="Scarpassa V."/>
            <person name="Calvo E."/>
        </authorList>
    </citation>
    <scope>NUCLEOTIDE SEQUENCE</scope>
</reference>